<protein>
    <submittedName>
        <fullName evidence="7">Sterol desaturase family protein</fullName>
        <ecNumber evidence="7">1.-.-.-</ecNumber>
    </submittedName>
</protein>
<feature type="transmembrane region" description="Helical" evidence="5">
    <location>
        <begin position="6"/>
        <end position="22"/>
    </location>
</feature>
<proteinExistence type="predicted"/>
<feature type="transmembrane region" description="Helical" evidence="5">
    <location>
        <begin position="43"/>
        <end position="67"/>
    </location>
</feature>
<reference evidence="7 8" key="1">
    <citation type="submission" date="2023-10" db="EMBL/GenBank/DDBJ databases">
        <title>Glaciecola aquimarina strain GGW-M5 nov., isolated from a coastal seawater.</title>
        <authorList>
            <person name="Bayburt H."/>
            <person name="Kim J.M."/>
            <person name="Choi B.J."/>
            <person name="Jeon C.O."/>
        </authorList>
    </citation>
    <scope>NUCLEOTIDE SEQUENCE [LARGE SCALE GENOMIC DNA]</scope>
    <source>
        <strain evidence="7 8">KCTC 32108</strain>
    </source>
</reference>
<dbReference type="InterPro" id="IPR050307">
    <property type="entry name" value="Sterol_Desaturase_Related"/>
</dbReference>
<name>A0ABU3SX93_9ALTE</name>
<evidence type="ECO:0000256" key="3">
    <source>
        <dbReference type="ARBA" id="ARBA00022989"/>
    </source>
</evidence>
<dbReference type="EMBL" id="JAWDIO010000002">
    <property type="protein sequence ID" value="MDU0354620.1"/>
    <property type="molecule type" value="Genomic_DNA"/>
</dbReference>
<evidence type="ECO:0000259" key="6">
    <source>
        <dbReference type="Pfam" id="PF04116"/>
    </source>
</evidence>
<dbReference type="RefSeq" id="WP_316026206.1">
    <property type="nucleotide sequence ID" value="NZ_JAWDIO010000002.1"/>
</dbReference>
<feature type="domain" description="Fatty acid hydroxylase" evidence="6">
    <location>
        <begin position="88"/>
        <end position="224"/>
    </location>
</feature>
<dbReference type="PANTHER" id="PTHR11863">
    <property type="entry name" value="STEROL DESATURASE"/>
    <property type="match status" value="1"/>
</dbReference>
<dbReference type="InterPro" id="IPR006694">
    <property type="entry name" value="Fatty_acid_hydroxylase"/>
</dbReference>
<dbReference type="Pfam" id="PF04116">
    <property type="entry name" value="FA_hydroxylase"/>
    <property type="match status" value="1"/>
</dbReference>
<comment type="caution">
    <text evidence="7">The sequence shown here is derived from an EMBL/GenBank/DDBJ whole genome shotgun (WGS) entry which is preliminary data.</text>
</comment>
<evidence type="ECO:0000313" key="8">
    <source>
        <dbReference type="Proteomes" id="UP001247805"/>
    </source>
</evidence>
<comment type="subcellular location">
    <subcellularLocation>
        <location evidence="1">Membrane</location>
    </subcellularLocation>
</comment>
<organism evidence="7 8">
    <name type="scientific">Paraglaciecola aquimarina</name>
    <dbReference type="NCBI Taxonomy" id="1235557"/>
    <lineage>
        <taxon>Bacteria</taxon>
        <taxon>Pseudomonadati</taxon>
        <taxon>Pseudomonadota</taxon>
        <taxon>Gammaproteobacteria</taxon>
        <taxon>Alteromonadales</taxon>
        <taxon>Alteromonadaceae</taxon>
        <taxon>Paraglaciecola</taxon>
    </lineage>
</organism>
<feature type="transmembrane region" description="Helical" evidence="5">
    <location>
        <begin position="79"/>
        <end position="100"/>
    </location>
</feature>
<sequence length="276" mass="31001">MPNELWLRMGSFIIVLIVMMVWEAISPNLTSKVANYKRWSSNFFLAFCGAMTGRLLVPAGLAVVAIFADKQHFGVLNILPIPEWTAITLAVIALDCLIYWQHRVFHRVPLLWRLHRVHHADPHLDASTGLRFHPIEIALSLVIKGGAIMLLGVPVLAILIFEIVLNASAIFNHSNITLPNWLEKPLRKVIVTQAMHRIHHSQVVTETDSNFGFCLSTWDRLFGSYTHEAKAGDHGLTLGLQEYSKESDNTGIGTLLLMPFRKKPRSCAAEKTANRL</sequence>
<feature type="transmembrane region" description="Helical" evidence="5">
    <location>
        <begin position="141"/>
        <end position="165"/>
    </location>
</feature>
<dbReference type="Proteomes" id="UP001247805">
    <property type="component" value="Unassembled WGS sequence"/>
</dbReference>
<evidence type="ECO:0000256" key="1">
    <source>
        <dbReference type="ARBA" id="ARBA00004370"/>
    </source>
</evidence>
<dbReference type="EC" id="1.-.-.-" evidence="7"/>
<dbReference type="GO" id="GO:0016491">
    <property type="term" value="F:oxidoreductase activity"/>
    <property type="evidence" value="ECO:0007669"/>
    <property type="project" value="UniProtKB-KW"/>
</dbReference>
<accession>A0ABU3SX93</accession>
<evidence type="ECO:0000256" key="2">
    <source>
        <dbReference type="ARBA" id="ARBA00022692"/>
    </source>
</evidence>
<gene>
    <name evidence="7" type="ORF">RS130_12440</name>
</gene>
<evidence type="ECO:0000256" key="5">
    <source>
        <dbReference type="SAM" id="Phobius"/>
    </source>
</evidence>
<keyword evidence="3 5" id="KW-1133">Transmembrane helix</keyword>
<keyword evidence="8" id="KW-1185">Reference proteome</keyword>
<evidence type="ECO:0000256" key="4">
    <source>
        <dbReference type="ARBA" id="ARBA00023136"/>
    </source>
</evidence>
<evidence type="ECO:0000313" key="7">
    <source>
        <dbReference type="EMBL" id="MDU0354620.1"/>
    </source>
</evidence>
<keyword evidence="7" id="KW-0560">Oxidoreductase</keyword>
<keyword evidence="4 5" id="KW-0472">Membrane</keyword>
<keyword evidence="2 5" id="KW-0812">Transmembrane</keyword>